<evidence type="ECO:0008006" key="4">
    <source>
        <dbReference type="Google" id="ProtNLM"/>
    </source>
</evidence>
<keyword evidence="1" id="KW-0812">Transmembrane</keyword>
<dbReference type="Proteomes" id="UP000282551">
    <property type="component" value="Chromosome"/>
</dbReference>
<proteinExistence type="predicted"/>
<gene>
    <name evidence="2" type="ORF">NCTC10485_01130</name>
</gene>
<protein>
    <recommendedName>
        <fullName evidence="4">Facilitated glucose transporter</fullName>
    </recommendedName>
</protein>
<feature type="transmembrane region" description="Helical" evidence="1">
    <location>
        <begin position="88"/>
        <end position="106"/>
    </location>
</feature>
<sequence>MGGGFAGRADRQRPDLIDSRGLDSAARPVVLGLLAVDGIICAFAAALLLPSYIGAVPFPLSALVAGVVNLALVWAAAQWVTETRLAALPLWTWLFTVAVLTFGGPGGDVIFGGSGFRAFYPILLIVVGAGPATWFLLRHNDAGRTV</sequence>
<keyword evidence="1" id="KW-1133">Transmembrane helix</keyword>
<feature type="transmembrane region" description="Helical" evidence="1">
    <location>
        <begin position="118"/>
        <end position="137"/>
    </location>
</feature>
<dbReference type="AlphaFoldDB" id="A0A3S4V916"/>
<name>A0A3S4V916_MYCCI</name>
<evidence type="ECO:0000313" key="3">
    <source>
        <dbReference type="Proteomes" id="UP000282551"/>
    </source>
</evidence>
<keyword evidence="1" id="KW-0472">Membrane</keyword>
<feature type="transmembrane region" description="Helical" evidence="1">
    <location>
        <begin position="55"/>
        <end position="76"/>
    </location>
</feature>
<keyword evidence="3" id="KW-1185">Reference proteome</keyword>
<evidence type="ECO:0000313" key="2">
    <source>
        <dbReference type="EMBL" id="VEG46508.1"/>
    </source>
</evidence>
<dbReference type="EMBL" id="LR134355">
    <property type="protein sequence ID" value="VEG46508.1"/>
    <property type="molecule type" value="Genomic_DNA"/>
</dbReference>
<evidence type="ECO:0000256" key="1">
    <source>
        <dbReference type="SAM" id="Phobius"/>
    </source>
</evidence>
<organism evidence="2 3">
    <name type="scientific">Mycolicibacterium chitae</name>
    <name type="common">Mycobacterium chitae</name>
    <dbReference type="NCBI Taxonomy" id="1792"/>
    <lineage>
        <taxon>Bacteria</taxon>
        <taxon>Bacillati</taxon>
        <taxon>Actinomycetota</taxon>
        <taxon>Actinomycetes</taxon>
        <taxon>Mycobacteriales</taxon>
        <taxon>Mycobacteriaceae</taxon>
        <taxon>Mycolicibacterium</taxon>
    </lineage>
</organism>
<feature type="transmembrane region" description="Helical" evidence="1">
    <location>
        <begin position="29"/>
        <end position="49"/>
    </location>
</feature>
<reference evidence="2 3" key="1">
    <citation type="submission" date="2018-12" db="EMBL/GenBank/DDBJ databases">
        <authorList>
            <consortium name="Pathogen Informatics"/>
        </authorList>
    </citation>
    <scope>NUCLEOTIDE SEQUENCE [LARGE SCALE GENOMIC DNA]</scope>
    <source>
        <strain evidence="2 3">NCTC10485</strain>
    </source>
</reference>
<accession>A0A3S4V916</accession>